<name>A0ABQ7DSI3_BRACR</name>
<proteinExistence type="predicted"/>
<organism evidence="1 2">
    <name type="scientific">Brassica cretica</name>
    <name type="common">Mustard</name>
    <dbReference type="NCBI Taxonomy" id="69181"/>
    <lineage>
        <taxon>Eukaryota</taxon>
        <taxon>Viridiplantae</taxon>
        <taxon>Streptophyta</taxon>
        <taxon>Embryophyta</taxon>
        <taxon>Tracheophyta</taxon>
        <taxon>Spermatophyta</taxon>
        <taxon>Magnoliopsida</taxon>
        <taxon>eudicotyledons</taxon>
        <taxon>Gunneridae</taxon>
        <taxon>Pentapetalae</taxon>
        <taxon>rosids</taxon>
        <taxon>malvids</taxon>
        <taxon>Brassicales</taxon>
        <taxon>Brassicaceae</taxon>
        <taxon>Brassiceae</taxon>
        <taxon>Brassica</taxon>
    </lineage>
</organism>
<evidence type="ECO:0000313" key="2">
    <source>
        <dbReference type="Proteomes" id="UP000266723"/>
    </source>
</evidence>
<evidence type="ECO:0000313" key="1">
    <source>
        <dbReference type="EMBL" id="KAF3580016.1"/>
    </source>
</evidence>
<accession>A0ABQ7DSI3</accession>
<dbReference type="EMBL" id="QGKV02000649">
    <property type="protein sequence ID" value="KAF3580016.1"/>
    <property type="molecule type" value="Genomic_DNA"/>
</dbReference>
<dbReference type="Proteomes" id="UP000266723">
    <property type="component" value="Unassembled WGS sequence"/>
</dbReference>
<sequence length="199" mass="22495">MPPMRALALQCALIKPPFKIPMDPPLPLSGSLISRSLYIFFSLLPQIVKSTVLSWRKTLQIFPAKLLLLSSSDMFHQDPSPTTRYSRRCSSDGGEFFFSDLKYGSCSSVVEARLLIDVNDLEGEDVLKSEFCADVFDNVWLCYHIDEEYPVKAKNGCKLNFNTSTVSLESRDKRSSCQILHQNRTIALVKRHRGNISSN</sequence>
<comment type="caution">
    <text evidence="1">The sequence shown here is derived from an EMBL/GenBank/DDBJ whole genome shotgun (WGS) entry which is preliminary data.</text>
</comment>
<gene>
    <name evidence="1" type="ORF">DY000_02029377</name>
</gene>
<protein>
    <submittedName>
        <fullName evidence="1">Uncharacterized protein</fullName>
    </submittedName>
</protein>
<keyword evidence="2" id="KW-1185">Reference proteome</keyword>
<reference evidence="1 2" key="1">
    <citation type="journal article" date="2020" name="BMC Genomics">
        <title>Intraspecific diversification of the crop wild relative Brassica cretica Lam. using demographic model selection.</title>
        <authorList>
            <person name="Kioukis A."/>
            <person name="Michalopoulou V.A."/>
            <person name="Briers L."/>
            <person name="Pirintsos S."/>
            <person name="Studholme D.J."/>
            <person name="Pavlidis P."/>
            <person name="Sarris P.F."/>
        </authorList>
    </citation>
    <scope>NUCLEOTIDE SEQUENCE [LARGE SCALE GENOMIC DNA]</scope>
    <source>
        <strain evidence="2">cv. PFS-1207/04</strain>
    </source>
</reference>